<feature type="region of interest" description="Disordered" evidence="1">
    <location>
        <begin position="17"/>
        <end position="46"/>
    </location>
</feature>
<dbReference type="AlphaFoldDB" id="A0A7R9ETF0"/>
<sequence length="498" mass="54386">MAASFVAADNLLSAGTVLPAGNTLPGPSQGRNTDKRRKRVRPSSPELEKIQEVVRPQPRFLVMSRAQENECLKRVSPFILERVINGAAQSQVSIRKLRDGTILIQTMTDTQSSKVMAISEIPLSNTSHIPVKVEPHRFLNVCKGVVTCYDLDCVSIEDICEELSPQHVTEVAPKLLGEAKPRQRSSPPPVPPRTPPRVPPPSPPRGPPPGPPRGPPPGPPRGPPPGPPRGPPPSPPRGPPPSPPRGPPPSPPRETKELAAVVGSSALVSGSPEVRVGGKTGEAAKASPAGAWRKVQRGVADNNNYKKASKAVTKPSRSESTPKSLLEKQKPLLKREVQERLGKARGPKKETHFRPIDNPMLRGYDVHRTDKPFFDRDSGEPLQAYAEQLIHIRTIEITSLLRGEGKGFFTSGIIKNWINTCPTLRVQLKKLCVMKSKEVNPHLRGRRVENHLGKTTPVHPTEIQTSIFPSSAVELNTTSVLANYATEAGSEYYYYLRM</sequence>
<feature type="compositionally biased region" description="Basic and acidic residues" evidence="1">
    <location>
        <begin position="342"/>
        <end position="355"/>
    </location>
</feature>
<feature type="region of interest" description="Disordered" evidence="1">
    <location>
        <begin position="342"/>
        <end position="364"/>
    </location>
</feature>
<name>A0A7R9ETF0_9NEOP</name>
<reference evidence="2" key="1">
    <citation type="submission" date="2020-11" db="EMBL/GenBank/DDBJ databases">
        <authorList>
            <person name="Tran Van P."/>
        </authorList>
    </citation>
    <scope>NUCLEOTIDE SEQUENCE</scope>
</reference>
<feature type="compositionally biased region" description="Low complexity" evidence="1">
    <location>
        <begin position="258"/>
        <end position="271"/>
    </location>
</feature>
<evidence type="ECO:0000313" key="2">
    <source>
        <dbReference type="EMBL" id="CAD7440676.1"/>
    </source>
</evidence>
<proteinExistence type="predicted"/>
<protein>
    <submittedName>
        <fullName evidence="2">Uncharacterized protein</fullName>
    </submittedName>
</protein>
<evidence type="ECO:0000256" key="1">
    <source>
        <dbReference type="SAM" id="MobiDB-lite"/>
    </source>
</evidence>
<feature type="compositionally biased region" description="Pro residues" evidence="1">
    <location>
        <begin position="186"/>
        <end position="252"/>
    </location>
</feature>
<dbReference type="EMBL" id="OD565051">
    <property type="protein sequence ID" value="CAD7440676.1"/>
    <property type="molecule type" value="Genomic_DNA"/>
</dbReference>
<gene>
    <name evidence="2" type="ORF">TBIB3V08_LOCUS3170</name>
</gene>
<organism evidence="2">
    <name type="scientific">Timema bartmani</name>
    <dbReference type="NCBI Taxonomy" id="61472"/>
    <lineage>
        <taxon>Eukaryota</taxon>
        <taxon>Metazoa</taxon>
        <taxon>Ecdysozoa</taxon>
        <taxon>Arthropoda</taxon>
        <taxon>Hexapoda</taxon>
        <taxon>Insecta</taxon>
        <taxon>Pterygota</taxon>
        <taxon>Neoptera</taxon>
        <taxon>Polyneoptera</taxon>
        <taxon>Phasmatodea</taxon>
        <taxon>Timematodea</taxon>
        <taxon>Timematoidea</taxon>
        <taxon>Timematidae</taxon>
        <taxon>Timema</taxon>
    </lineage>
</organism>
<accession>A0A7R9ETF0</accession>
<feature type="region of interest" description="Disordered" evidence="1">
    <location>
        <begin position="176"/>
        <end position="324"/>
    </location>
</feature>
<dbReference type="PRINTS" id="PR01217">
    <property type="entry name" value="PRICHEXTENSN"/>
</dbReference>